<name>A0ABW2FSU3_9ACTN</name>
<dbReference type="EMBL" id="JBHTAJ010000009">
    <property type="protein sequence ID" value="MFC7179159.1"/>
    <property type="molecule type" value="Genomic_DNA"/>
</dbReference>
<keyword evidence="3" id="KW-1185">Reference proteome</keyword>
<evidence type="ECO:0000313" key="3">
    <source>
        <dbReference type="Proteomes" id="UP001596435"/>
    </source>
</evidence>
<feature type="non-terminal residue" evidence="2">
    <location>
        <position position="1"/>
    </location>
</feature>
<evidence type="ECO:0000256" key="1">
    <source>
        <dbReference type="SAM" id="MobiDB-lite"/>
    </source>
</evidence>
<dbReference type="Proteomes" id="UP001596435">
    <property type="component" value="Unassembled WGS sequence"/>
</dbReference>
<dbReference type="Pfam" id="PF09661">
    <property type="entry name" value="DUF2398"/>
    <property type="match status" value="2"/>
</dbReference>
<dbReference type="InterPro" id="IPR013494">
    <property type="entry name" value="CHP02678"/>
</dbReference>
<comment type="caution">
    <text evidence="2">The sequence shown here is derived from an EMBL/GenBank/DDBJ whole genome shotgun (WGS) entry which is preliminary data.</text>
</comment>
<sequence>GAAAGERRTAARLLLAHPLVTADGPHGAGFPLIHRHADWLRERFTDLFGYPLTLGPGHARLHKSPLAGRMLPGFRPDGYAALVLALGAIADGLPPDLDRPEVLRLLTEWRVVTGEGADRSCDHGLARLLVERADRPAGAGPVAPHTAVRRRLAETPVVLFDELTAAERAWLRGRLPAEAELFADLLGLEAEVRSEGVALLDPADELTDLPAAGTDPLAQTALLLAERLVEELRPLPEEAAPPAVLVPDALIDGALGDIADDYGLPPCTGPDYLADRTALRRDALDLLHAMQLIVPAGRNWVLRAPAARYAPQAELHPEPGTGRHSRPGGLPGPRRRLG</sequence>
<accession>A0ABW2FSU3</accession>
<evidence type="ECO:0000313" key="2">
    <source>
        <dbReference type="EMBL" id="MFC7179159.1"/>
    </source>
</evidence>
<protein>
    <submittedName>
        <fullName evidence="2">DUF2398 family protein</fullName>
    </submittedName>
</protein>
<feature type="region of interest" description="Disordered" evidence="1">
    <location>
        <begin position="313"/>
        <end position="338"/>
    </location>
</feature>
<gene>
    <name evidence="2" type="ORF">ACFQMG_06235</name>
</gene>
<reference evidence="3" key="1">
    <citation type="journal article" date="2019" name="Int. J. Syst. Evol. Microbiol.">
        <title>The Global Catalogue of Microorganisms (GCM) 10K type strain sequencing project: providing services to taxonomists for standard genome sequencing and annotation.</title>
        <authorList>
            <consortium name="The Broad Institute Genomics Platform"/>
            <consortium name="The Broad Institute Genome Sequencing Center for Infectious Disease"/>
            <person name="Wu L."/>
            <person name="Ma J."/>
        </authorList>
    </citation>
    <scope>NUCLEOTIDE SEQUENCE [LARGE SCALE GENOMIC DNA]</scope>
    <source>
        <strain evidence="3">CGMCC 1.12859</strain>
    </source>
</reference>
<dbReference type="RefSeq" id="WP_380230627.1">
    <property type="nucleotide sequence ID" value="NZ_JBHTAJ010000009.1"/>
</dbReference>
<proteinExistence type="predicted"/>
<organism evidence="2 3">
    <name type="scientific">Kitasatospora paranensis</name>
    <dbReference type="NCBI Taxonomy" id="258053"/>
    <lineage>
        <taxon>Bacteria</taxon>
        <taxon>Bacillati</taxon>
        <taxon>Actinomycetota</taxon>
        <taxon>Actinomycetes</taxon>
        <taxon>Kitasatosporales</taxon>
        <taxon>Streptomycetaceae</taxon>
        <taxon>Kitasatospora</taxon>
    </lineage>
</organism>